<dbReference type="CDD" id="cd02208">
    <property type="entry name" value="cupin_RmlC-like"/>
    <property type="match status" value="1"/>
</dbReference>
<dbReference type="InterPro" id="IPR011051">
    <property type="entry name" value="RmlC_Cupin_sf"/>
</dbReference>
<keyword evidence="3" id="KW-1185">Reference proteome</keyword>
<evidence type="ECO:0000313" key="3">
    <source>
        <dbReference type="Proteomes" id="UP000462055"/>
    </source>
</evidence>
<dbReference type="RefSeq" id="WP_151600078.1">
    <property type="nucleotide sequence ID" value="NZ_WBMS02000065.1"/>
</dbReference>
<dbReference type="PANTHER" id="PTHR36114">
    <property type="entry name" value="16.7 KDA PROTEIN IN WHIE LOCUS"/>
    <property type="match status" value="1"/>
</dbReference>
<dbReference type="EMBL" id="WBMS02000065">
    <property type="protein sequence ID" value="MWA07173.1"/>
    <property type="molecule type" value="Genomic_DNA"/>
</dbReference>
<protein>
    <submittedName>
        <fullName evidence="2">Cupin domain-containing protein</fullName>
    </submittedName>
</protein>
<evidence type="ECO:0000313" key="2">
    <source>
        <dbReference type="EMBL" id="MWA07173.1"/>
    </source>
</evidence>
<feature type="domain" description="Cupin type-2" evidence="1">
    <location>
        <begin position="36"/>
        <end position="106"/>
    </location>
</feature>
<dbReference type="InterPro" id="IPR013096">
    <property type="entry name" value="Cupin_2"/>
</dbReference>
<reference evidence="2" key="1">
    <citation type="submission" date="2019-12" db="EMBL/GenBank/DDBJ databases">
        <title>Actinomadura physcomitrii sp. nov., a novel actinomycete isolated from moss [Physcomitrium sphaericum (Ludw) Fuernr].</title>
        <authorList>
            <person name="Zhuang X."/>
        </authorList>
    </citation>
    <scope>NUCLEOTIDE SEQUENCE [LARGE SCALE GENOMIC DNA]</scope>
    <source>
        <strain evidence="2">LD22</strain>
    </source>
</reference>
<sequence>MHVTPGDVPTMTFDWGSIKWFVTPSAVEGAGSTLGEVIVNPGKGHARHNHPNAEEVIYVVSGEAEQMVDDGEPFTIREGDAVHIPKGAWHSTYNATWRPLRLIVTYTPGGEEKALEGAPDFCLHEAGTVPQWRQAGQETLPRT</sequence>
<dbReference type="InterPro" id="IPR014710">
    <property type="entry name" value="RmlC-like_jellyroll"/>
</dbReference>
<organism evidence="2 3">
    <name type="scientific">Actinomadura physcomitrii</name>
    <dbReference type="NCBI Taxonomy" id="2650748"/>
    <lineage>
        <taxon>Bacteria</taxon>
        <taxon>Bacillati</taxon>
        <taxon>Actinomycetota</taxon>
        <taxon>Actinomycetes</taxon>
        <taxon>Streptosporangiales</taxon>
        <taxon>Thermomonosporaceae</taxon>
        <taxon>Actinomadura</taxon>
    </lineage>
</organism>
<dbReference type="InterPro" id="IPR052044">
    <property type="entry name" value="PKS_Associated_Protein"/>
</dbReference>
<dbReference type="AlphaFoldDB" id="A0A6I4MN91"/>
<dbReference type="SUPFAM" id="SSF51182">
    <property type="entry name" value="RmlC-like cupins"/>
    <property type="match status" value="1"/>
</dbReference>
<dbReference type="Pfam" id="PF07883">
    <property type="entry name" value="Cupin_2"/>
    <property type="match status" value="1"/>
</dbReference>
<comment type="caution">
    <text evidence="2">The sequence shown here is derived from an EMBL/GenBank/DDBJ whole genome shotgun (WGS) entry which is preliminary data.</text>
</comment>
<dbReference type="Proteomes" id="UP000462055">
    <property type="component" value="Unassembled WGS sequence"/>
</dbReference>
<name>A0A6I4MN91_9ACTN</name>
<evidence type="ECO:0000259" key="1">
    <source>
        <dbReference type="Pfam" id="PF07883"/>
    </source>
</evidence>
<dbReference type="PANTHER" id="PTHR36114:SF1">
    <property type="entry name" value="16.7 KDA PROTEIN IN WHIE LOCUS"/>
    <property type="match status" value="1"/>
</dbReference>
<proteinExistence type="predicted"/>
<accession>A0A6I4MN91</accession>
<gene>
    <name evidence="2" type="ORF">F8568_043925</name>
</gene>
<dbReference type="Gene3D" id="2.60.120.10">
    <property type="entry name" value="Jelly Rolls"/>
    <property type="match status" value="1"/>
</dbReference>